<sequence>AGELQIIADTVVTGTLSSGVITQGGTTLANTYQPLDAELTSLAGLTYAAASFIKMTGANAFALRTIGETADDLEGTIDHANLANLTIAAHDTTATGANLTSLTDNSIADTLHRHSELVASDGSPDPVVSIDAAGFLGVGLTVPRQNMHLHSGNNGTKFQVSNGITGSDSDAGFLFQQFLYITNLGNQETDATADIN</sequence>
<name>A0A0F8YMW1_9ZZZZ</name>
<dbReference type="AlphaFoldDB" id="A0A0F8YMW1"/>
<reference evidence="1" key="1">
    <citation type="journal article" date="2015" name="Nature">
        <title>Complex archaea that bridge the gap between prokaryotes and eukaryotes.</title>
        <authorList>
            <person name="Spang A."/>
            <person name="Saw J.H."/>
            <person name="Jorgensen S.L."/>
            <person name="Zaremba-Niedzwiedzka K."/>
            <person name="Martijn J."/>
            <person name="Lind A.E."/>
            <person name="van Eijk R."/>
            <person name="Schleper C."/>
            <person name="Guy L."/>
            <person name="Ettema T.J."/>
        </authorList>
    </citation>
    <scope>NUCLEOTIDE SEQUENCE</scope>
</reference>
<accession>A0A0F8YMW1</accession>
<organism evidence="1">
    <name type="scientific">marine sediment metagenome</name>
    <dbReference type="NCBI Taxonomy" id="412755"/>
    <lineage>
        <taxon>unclassified sequences</taxon>
        <taxon>metagenomes</taxon>
        <taxon>ecological metagenomes</taxon>
    </lineage>
</organism>
<evidence type="ECO:0000313" key="1">
    <source>
        <dbReference type="EMBL" id="KKK75080.1"/>
    </source>
</evidence>
<feature type="non-terminal residue" evidence="1">
    <location>
        <position position="1"/>
    </location>
</feature>
<protein>
    <submittedName>
        <fullName evidence="1">Uncharacterized protein</fullName>
    </submittedName>
</protein>
<dbReference type="EMBL" id="LAZR01056022">
    <property type="protein sequence ID" value="KKK75080.1"/>
    <property type="molecule type" value="Genomic_DNA"/>
</dbReference>
<comment type="caution">
    <text evidence="1">The sequence shown here is derived from an EMBL/GenBank/DDBJ whole genome shotgun (WGS) entry which is preliminary data.</text>
</comment>
<gene>
    <name evidence="1" type="ORF">LCGC14_2877320</name>
</gene>
<proteinExistence type="predicted"/>